<sequence length="74" mass="8387">MASRRELLKVLLLMLITGITSTLDSEIDTFLFIAIFALLGSPDNDAQEFKNRAEQSDIRTHDFVKLEIFISTPD</sequence>
<evidence type="ECO:0000313" key="2">
    <source>
        <dbReference type="Proteomes" id="UP000291236"/>
    </source>
</evidence>
<accession>A0A4P2VL29</accession>
<dbReference type="KEGG" id="sbf:JCM31447_24600"/>
<organism evidence="1 2">
    <name type="scientific">Fluviispira sanaruensis</name>
    <dbReference type="NCBI Taxonomy" id="2493639"/>
    <lineage>
        <taxon>Bacteria</taxon>
        <taxon>Pseudomonadati</taxon>
        <taxon>Bdellovibrionota</taxon>
        <taxon>Oligoflexia</taxon>
        <taxon>Silvanigrellales</taxon>
        <taxon>Silvanigrellaceae</taxon>
        <taxon>Fluviispira</taxon>
    </lineage>
</organism>
<protein>
    <submittedName>
        <fullName evidence="1">Uncharacterized protein</fullName>
    </submittedName>
</protein>
<dbReference type="AlphaFoldDB" id="A0A4P2VL29"/>
<reference evidence="1 2" key="1">
    <citation type="submission" date="2018-12" db="EMBL/GenBank/DDBJ databases">
        <title>Rubrispira sanarue gen. nov., sp., nov., a member of the order Silvanigrellales, isolated from a brackish lake in Hamamatsu Japan.</title>
        <authorList>
            <person name="Maejima Y."/>
            <person name="Iino T."/>
            <person name="Muraguchi Y."/>
            <person name="Fukuda K."/>
            <person name="Nojiri H."/>
            <person name="Ohkuma M."/>
            <person name="Moriuchi R."/>
            <person name="Dohra H."/>
            <person name="Kimbara K."/>
            <person name="Shintani M."/>
        </authorList>
    </citation>
    <scope>NUCLEOTIDE SEQUENCE [LARGE SCALE GENOMIC DNA]</scope>
    <source>
        <strain evidence="1 2">RF1110005</strain>
    </source>
</reference>
<dbReference type="EMBL" id="AP019368">
    <property type="protein sequence ID" value="BBH54006.1"/>
    <property type="molecule type" value="Genomic_DNA"/>
</dbReference>
<dbReference type="Proteomes" id="UP000291236">
    <property type="component" value="Chromosome"/>
</dbReference>
<keyword evidence="2" id="KW-1185">Reference proteome</keyword>
<proteinExistence type="predicted"/>
<evidence type="ECO:0000313" key="1">
    <source>
        <dbReference type="EMBL" id="BBH54006.1"/>
    </source>
</evidence>
<name>A0A4P2VL29_FLUSA</name>
<gene>
    <name evidence="1" type="ORF">JCM31447_24600</name>
</gene>